<evidence type="ECO:0000313" key="4">
    <source>
        <dbReference type="Proteomes" id="UP001056291"/>
    </source>
</evidence>
<reference evidence="3" key="1">
    <citation type="submission" date="2022-06" db="EMBL/GenBank/DDBJ databases">
        <title>Sneathiella actinostolidae sp. nov., isolated from a sea anemonein the Western Pacific Ocean.</title>
        <authorList>
            <person name="Wei M.J."/>
        </authorList>
    </citation>
    <scope>NUCLEOTIDE SEQUENCE</scope>
    <source>
        <strain evidence="3">PHK-P5</strain>
    </source>
</reference>
<protein>
    <submittedName>
        <fullName evidence="3">VWA domain-containing protein</fullName>
    </submittedName>
</protein>
<feature type="coiled-coil region" evidence="1">
    <location>
        <begin position="58"/>
        <end position="85"/>
    </location>
</feature>
<dbReference type="InterPro" id="IPR002035">
    <property type="entry name" value="VWF_A"/>
</dbReference>
<dbReference type="SUPFAM" id="SSF53300">
    <property type="entry name" value="vWA-like"/>
    <property type="match status" value="1"/>
</dbReference>
<organism evidence="3 4">
    <name type="scientific">Sneathiella marina</name>
    <dbReference type="NCBI Taxonomy" id="2950108"/>
    <lineage>
        <taxon>Bacteria</taxon>
        <taxon>Pseudomonadati</taxon>
        <taxon>Pseudomonadota</taxon>
        <taxon>Alphaproteobacteria</taxon>
        <taxon>Sneathiellales</taxon>
        <taxon>Sneathiellaceae</taxon>
        <taxon>Sneathiella</taxon>
    </lineage>
</organism>
<feature type="domain" description="VWFA" evidence="2">
    <location>
        <begin position="119"/>
        <end position="240"/>
    </location>
</feature>
<sequence length="329" mass="35921">MLILLKHQPEPAPIDTDILKSDLLRLQQMEQELQSTLSVVRIQEAALKKSINSEGADNQRIAEQISELTKIAEAQQAQLQSLKTEIENAPPAQKEDVIQSDKGQEENYLLGLKVEGKRIVLLVDMSASMTDEKLIDIIVRKSGSDGDKKKGPKWLRTKRIVEWLLARLPKDSEAVVIGFSDKSEKIGPQNWFSATNPAAITQVMSSLNGLIPTASTNLQQGLKTAASLSPAATNYYVVTDGLPTAGTSNYASLNPFSSCNSLLGKANKISGECRVKLFRQTINETAPKSGQPVNVILLPLEGDPLAAPEYWDWTYSTGGLLISPAESWP</sequence>
<evidence type="ECO:0000259" key="2">
    <source>
        <dbReference type="Pfam" id="PF13519"/>
    </source>
</evidence>
<dbReference type="Gene3D" id="3.40.50.410">
    <property type="entry name" value="von Willebrand factor, type A domain"/>
    <property type="match status" value="1"/>
</dbReference>
<gene>
    <name evidence="3" type="ORF">NBZ79_02830</name>
</gene>
<dbReference type="RefSeq" id="WP_251935307.1">
    <property type="nucleotide sequence ID" value="NZ_CP098747.1"/>
</dbReference>
<dbReference type="Pfam" id="PF13519">
    <property type="entry name" value="VWA_2"/>
    <property type="match status" value="1"/>
</dbReference>
<dbReference type="CDD" id="cd00198">
    <property type="entry name" value="vWFA"/>
    <property type="match status" value="1"/>
</dbReference>
<accession>A0ABY4W7K2</accession>
<dbReference type="Proteomes" id="UP001056291">
    <property type="component" value="Chromosome"/>
</dbReference>
<keyword evidence="4" id="KW-1185">Reference proteome</keyword>
<evidence type="ECO:0000313" key="3">
    <source>
        <dbReference type="EMBL" id="USG61907.1"/>
    </source>
</evidence>
<keyword evidence="1" id="KW-0175">Coiled coil</keyword>
<dbReference type="EMBL" id="CP098747">
    <property type="protein sequence ID" value="USG61907.1"/>
    <property type="molecule type" value="Genomic_DNA"/>
</dbReference>
<dbReference type="InterPro" id="IPR036465">
    <property type="entry name" value="vWFA_dom_sf"/>
</dbReference>
<evidence type="ECO:0000256" key="1">
    <source>
        <dbReference type="SAM" id="Coils"/>
    </source>
</evidence>
<name>A0ABY4W7K2_9PROT</name>
<proteinExistence type="predicted"/>